<sequence>MFAEEFETQPQKRQGWGAAAPPVMTPSTKVASPYDLTSDLYKGSLTKLELEIQFPPGLSTSVKIELLPSIDEVIAIMGDVVVKQNGANLGLTIPTPTCYKVPANAGLSVQYDSRCVYDLGDVTNIDATNDIEDSILRLEWEAILVSVGSYADNDVYWISEGVEYNNSYNVWIGQVSYNIQHEQMTISKTPEFTLITPVTPTEPVGSIFNIDIDAWLPYPFSSYAAEGVSLAADGKLTVLAVNVVAAGTNYDFLFDYQQLQDIDLSCDTETPGKNRIRLNIGTVPNKGANQGAVATAADLIKVRVTCFLATDAVVGDVYSVGTGIEIDTTEVWVASTNITAGPPVASTAPFTAVAQTPDPALVPIGGMATFKVNLTFQALSSARYNLKAETLHQGAIKVPGLATISVAIINAGSNVPCPDTSTDYTLSNPANGFIDKGVMDMNVTDFGMTSGAYDDTLEIAVVGLAMPGFAEDTETYILKLTVTNVDTSVTQVVQGTFTIGGTMTYDSPVAYSFNMYHKCSSNCLVTGSMIDLYLDVTTEIGKNPGLVTFEFPVPSNISNNFFKICAFEAIDIGKNIPCVNNALISVQSTLTTDADGNYEKVLAKINPLCNLGFSSDPVDNKFTLKMTATYLNESAVVDDDTAHFGMGVSYSDIQVYVAMLDVCTKAISYFPSLAIVEAVAVSPNPNDTLTDLKLKASLDGTTYVNKPMDWNAGSNNGSHDIYTLANPFLTTFVRLGVDASCQGTCNVEHDFVYTSLDGYLDIFRDTGGVLLRQMPWALDNDPNTCFDLPVQGDTPPVLYARMNTTLLGINIDKFSLNVTGDGLYCDRHDSSRVIQIAYPMTAETDVFHANIGFCSSKQEFPGAGSKTTCNFECVCNDTNHCAEIFMYFANHDKGVWKLCEISAANI</sequence>
<keyword evidence="3" id="KW-1185">Reference proteome</keyword>
<proteinExistence type="predicted"/>
<dbReference type="EMBL" id="NEDP02004389">
    <property type="protein sequence ID" value="OWF45821.1"/>
    <property type="molecule type" value="Genomic_DNA"/>
</dbReference>
<evidence type="ECO:0000313" key="2">
    <source>
        <dbReference type="EMBL" id="OWF45821.1"/>
    </source>
</evidence>
<reference evidence="2 3" key="1">
    <citation type="journal article" date="2017" name="Nat. Ecol. Evol.">
        <title>Scallop genome provides insights into evolution of bilaterian karyotype and development.</title>
        <authorList>
            <person name="Wang S."/>
            <person name="Zhang J."/>
            <person name="Jiao W."/>
            <person name="Li J."/>
            <person name="Xun X."/>
            <person name="Sun Y."/>
            <person name="Guo X."/>
            <person name="Huan P."/>
            <person name="Dong B."/>
            <person name="Zhang L."/>
            <person name="Hu X."/>
            <person name="Sun X."/>
            <person name="Wang J."/>
            <person name="Zhao C."/>
            <person name="Wang Y."/>
            <person name="Wang D."/>
            <person name="Huang X."/>
            <person name="Wang R."/>
            <person name="Lv J."/>
            <person name="Li Y."/>
            <person name="Zhang Z."/>
            <person name="Liu B."/>
            <person name="Lu W."/>
            <person name="Hui Y."/>
            <person name="Liang J."/>
            <person name="Zhou Z."/>
            <person name="Hou R."/>
            <person name="Li X."/>
            <person name="Liu Y."/>
            <person name="Li H."/>
            <person name="Ning X."/>
            <person name="Lin Y."/>
            <person name="Zhao L."/>
            <person name="Xing Q."/>
            <person name="Dou J."/>
            <person name="Li Y."/>
            <person name="Mao J."/>
            <person name="Guo H."/>
            <person name="Dou H."/>
            <person name="Li T."/>
            <person name="Mu C."/>
            <person name="Jiang W."/>
            <person name="Fu Q."/>
            <person name="Fu X."/>
            <person name="Miao Y."/>
            <person name="Liu J."/>
            <person name="Yu Q."/>
            <person name="Li R."/>
            <person name="Liao H."/>
            <person name="Li X."/>
            <person name="Kong Y."/>
            <person name="Jiang Z."/>
            <person name="Chourrout D."/>
            <person name="Li R."/>
            <person name="Bao Z."/>
        </authorList>
    </citation>
    <scope>NUCLEOTIDE SEQUENCE [LARGE SCALE GENOMIC DNA]</scope>
    <source>
        <strain evidence="2 3">PY_sf001</strain>
    </source>
</reference>
<dbReference type="AlphaFoldDB" id="A0A210QAR6"/>
<gene>
    <name evidence="2" type="ORF">KP79_PYT11255</name>
</gene>
<feature type="region of interest" description="Disordered" evidence="1">
    <location>
        <begin position="1"/>
        <end position="21"/>
    </location>
</feature>
<comment type="caution">
    <text evidence="2">The sequence shown here is derived from an EMBL/GenBank/DDBJ whole genome shotgun (WGS) entry which is preliminary data.</text>
</comment>
<evidence type="ECO:0000313" key="3">
    <source>
        <dbReference type="Proteomes" id="UP000242188"/>
    </source>
</evidence>
<name>A0A210QAR6_MIZYE</name>
<evidence type="ECO:0000256" key="1">
    <source>
        <dbReference type="SAM" id="MobiDB-lite"/>
    </source>
</evidence>
<dbReference type="OrthoDB" id="6158323at2759"/>
<organism evidence="2 3">
    <name type="scientific">Mizuhopecten yessoensis</name>
    <name type="common">Japanese scallop</name>
    <name type="synonym">Patinopecten yessoensis</name>
    <dbReference type="NCBI Taxonomy" id="6573"/>
    <lineage>
        <taxon>Eukaryota</taxon>
        <taxon>Metazoa</taxon>
        <taxon>Spiralia</taxon>
        <taxon>Lophotrochozoa</taxon>
        <taxon>Mollusca</taxon>
        <taxon>Bivalvia</taxon>
        <taxon>Autobranchia</taxon>
        <taxon>Pteriomorphia</taxon>
        <taxon>Pectinida</taxon>
        <taxon>Pectinoidea</taxon>
        <taxon>Pectinidae</taxon>
        <taxon>Mizuhopecten</taxon>
    </lineage>
</organism>
<dbReference type="Proteomes" id="UP000242188">
    <property type="component" value="Unassembled WGS sequence"/>
</dbReference>
<accession>A0A210QAR6</accession>
<protein>
    <submittedName>
        <fullName evidence="2">Uncharacterized protein</fullName>
    </submittedName>
</protein>